<dbReference type="GO" id="GO:0005524">
    <property type="term" value="F:ATP binding"/>
    <property type="evidence" value="ECO:0007669"/>
    <property type="project" value="InterPro"/>
</dbReference>
<evidence type="ECO:0000313" key="2">
    <source>
        <dbReference type="EMBL" id="ETR67679.1"/>
    </source>
</evidence>
<dbReference type="SUPFAM" id="SSF52540">
    <property type="entry name" value="P-loop containing nucleoside triphosphate hydrolases"/>
    <property type="match status" value="1"/>
</dbReference>
<comment type="caution">
    <text evidence="2">The sequence shown here is derived from an EMBL/GenBank/DDBJ whole genome shotgun (WGS) entry which is preliminary data.</text>
</comment>
<dbReference type="InterPro" id="IPR027417">
    <property type="entry name" value="P-loop_NTPase"/>
</dbReference>
<gene>
    <name evidence="2" type="ORF">OMM_05012</name>
</gene>
<organism evidence="2 3">
    <name type="scientific">Candidatus Magnetoglobus multicellularis str. Araruama</name>
    <dbReference type="NCBI Taxonomy" id="890399"/>
    <lineage>
        <taxon>Bacteria</taxon>
        <taxon>Pseudomonadati</taxon>
        <taxon>Thermodesulfobacteriota</taxon>
        <taxon>Desulfobacteria</taxon>
        <taxon>Desulfobacterales</taxon>
        <taxon>Desulfobacteraceae</taxon>
        <taxon>Candidatus Magnetoglobus</taxon>
    </lineage>
</organism>
<evidence type="ECO:0000259" key="1">
    <source>
        <dbReference type="SMART" id="SM00382"/>
    </source>
</evidence>
<dbReference type="AlphaFoldDB" id="A0A1V1NYK4"/>
<proteinExistence type="predicted"/>
<reference evidence="3" key="1">
    <citation type="submission" date="2012-11" db="EMBL/GenBank/DDBJ databases">
        <authorList>
            <person name="Lucero-Rivera Y.E."/>
            <person name="Tovar-Ramirez D."/>
        </authorList>
    </citation>
    <scope>NUCLEOTIDE SEQUENCE [LARGE SCALE GENOMIC DNA]</scope>
    <source>
        <strain evidence="3">Araruama</strain>
    </source>
</reference>
<dbReference type="CDD" id="cd00009">
    <property type="entry name" value="AAA"/>
    <property type="match status" value="1"/>
</dbReference>
<dbReference type="InterPro" id="IPR011579">
    <property type="entry name" value="ATPase_dom"/>
</dbReference>
<feature type="domain" description="AAA+ ATPase" evidence="1">
    <location>
        <begin position="27"/>
        <end position="210"/>
    </location>
</feature>
<dbReference type="PANTHER" id="PTHR37096">
    <property type="entry name" value="YALI0E33429P"/>
    <property type="match status" value="1"/>
</dbReference>
<dbReference type="Pfam" id="PF01637">
    <property type="entry name" value="ATPase_2"/>
    <property type="match status" value="1"/>
</dbReference>
<dbReference type="EMBL" id="ATBP01001263">
    <property type="protein sequence ID" value="ETR67679.1"/>
    <property type="molecule type" value="Genomic_DNA"/>
</dbReference>
<dbReference type="SMART" id="SM00382">
    <property type="entry name" value="AAA"/>
    <property type="match status" value="1"/>
</dbReference>
<dbReference type="Gene3D" id="3.40.50.300">
    <property type="entry name" value="P-loop containing nucleotide triphosphate hydrolases"/>
    <property type="match status" value="1"/>
</dbReference>
<sequence>MKYTIEDAFINRQTELNYLYEWIHQKPNKILFIYGPKSSGKTTLLMKLIDMYLNNKNYNIKHFNLREILIANYIDFIQTFFEIDYSKEKQEVKQNTQYSLKVFKLSKEIKKSLENKILDPFVVMKKELIKISKKNKRPIIIIDELQALEDIYLNGQRELLKELFNFFVAITKESHLCHVIITSSDGYFMKRIFEDSKLTKTSRFYLVDYLTKKDTQYWLNHLESESAITRFKLSETQIELIWKYLGGSMWEISDLLGEIQLFTKNNSIPDDLLNIKIQEIIDGNCAKFKHYASFDKYKISLLKQIFEIGSKKKALTILISCR</sequence>
<dbReference type="InterPro" id="IPR051667">
    <property type="entry name" value="Archaeal_ATPase_domain"/>
</dbReference>
<name>A0A1V1NYK4_9BACT</name>
<dbReference type="PANTHER" id="PTHR37096:SF1">
    <property type="entry name" value="AAA+ ATPASE DOMAIN-CONTAINING PROTEIN"/>
    <property type="match status" value="1"/>
</dbReference>
<protein>
    <submittedName>
        <fullName evidence="2">ATPase</fullName>
    </submittedName>
</protein>
<accession>A0A1V1NYK4</accession>
<dbReference type="InterPro" id="IPR003593">
    <property type="entry name" value="AAA+_ATPase"/>
</dbReference>
<dbReference type="Proteomes" id="UP000189670">
    <property type="component" value="Unassembled WGS sequence"/>
</dbReference>
<evidence type="ECO:0000313" key="3">
    <source>
        <dbReference type="Proteomes" id="UP000189670"/>
    </source>
</evidence>